<dbReference type="PANTHER" id="PTHR38342:SF1">
    <property type="entry name" value="SLR5037 PROTEIN"/>
    <property type="match status" value="1"/>
</dbReference>
<accession>A0A0D8JCS2</accession>
<organism evidence="2 3">
    <name type="scientific">Draconibacterium sediminis</name>
    <dbReference type="NCBI Taxonomy" id="1544798"/>
    <lineage>
        <taxon>Bacteria</taxon>
        <taxon>Pseudomonadati</taxon>
        <taxon>Bacteroidota</taxon>
        <taxon>Bacteroidia</taxon>
        <taxon>Marinilabiliales</taxon>
        <taxon>Prolixibacteraceae</taxon>
        <taxon>Draconibacterium</taxon>
    </lineage>
</organism>
<sequence>MKEKMTPEKMIEMFTYEISSKLPINDIHEKVPAACEQNKFALLQTYVYHDIVAGKGFPIDRKVYIYEICQARTAAEMLTDFPHFSLFMPCKLAIYEKNDETVISTMNMRAVLDAVRSNSELFNDATSLFNTLKILMDNISK</sequence>
<name>A0A0D8JCS2_9BACT</name>
<dbReference type="STRING" id="1544798.LH29_10810"/>
<dbReference type="SUPFAM" id="SSF103247">
    <property type="entry name" value="TT1751-like"/>
    <property type="match status" value="1"/>
</dbReference>
<dbReference type="PANTHER" id="PTHR38342">
    <property type="entry name" value="SLR5037 PROTEIN"/>
    <property type="match status" value="1"/>
</dbReference>
<gene>
    <name evidence="2" type="ORF">LH29_10810</name>
</gene>
<dbReference type="Proteomes" id="UP000032544">
    <property type="component" value="Unassembled WGS sequence"/>
</dbReference>
<keyword evidence="3" id="KW-1185">Reference proteome</keyword>
<evidence type="ECO:0000313" key="3">
    <source>
        <dbReference type="Proteomes" id="UP000032544"/>
    </source>
</evidence>
<dbReference type="InterPro" id="IPR035923">
    <property type="entry name" value="TT1751-like_sf"/>
</dbReference>
<evidence type="ECO:0000259" key="1">
    <source>
        <dbReference type="Pfam" id="PF03625"/>
    </source>
</evidence>
<dbReference type="AlphaFoldDB" id="A0A0D8JCS2"/>
<dbReference type="OrthoDB" id="9791067at2"/>
<dbReference type="InterPro" id="IPR005180">
    <property type="entry name" value="DUF302"/>
</dbReference>
<dbReference type="RefSeq" id="WP_045029337.1">
    <property type="nucleotide sequence ID" value="NZ_JRHC01000002.1"/>
</dbReference>
<reference evidence="2 3" key="1">
    <citation type="submission" date="2014-09" db="EMBL/GenBank/DDBJ databases">
        <title>Draft Genome Sequence of Draconibacterium sp. JN14CK-3.</title>
        <authorList>
            <person name="Dong C."/>
            <person name="Lai Q."/>
            <person name="Shao Z."/>
        </authorList>
    </citation>
    <scope>NUCLEOTIDE SEQUENCE [LARGE SCALE GENOMIC DNA]</scope>
    <source>
        <strain evidence="2 3">JN14CK-3</strain>
    </source>
</reference>
<evidence type="ECO:0000313" key="2">
    <source>
        <dbReference type="EMBL" id="KJF43603.1"/>
    </source>
</evidence>
<proteinExistence type="predicted"/>
<dbReference type="Pfam" id="PF03625">
    <property type="entry name" value="DUF302"/>
    <property type="match status" value="1"/>
</dbReference>
<comment type="caution">
    <text evidence="2">The sequence shown here is derived from an EMBL/GenBank/DDBJ whole genome shotgun (WGS) entry which is preliminary data.</text>
</comment>
<feature type="domain" description="DUF302" evidence="1">
    <location>
        <begin position="55"/>
        <end position="107"/>
    </location>
</feature>
<protein>
    <recommendedName>
        <fullName evidence="1">DUF302 domain-containing protein</fullName>
    </recommendedName>
</protein>
<dbReference type="EMBL" id="JRHC01000002">
    <property type="protein sequence ID" value="KJF43603.1"/>
    <property type="molecule type" value="Genomic_DNA"/>
</dbReference>
<dbReference type="CDD" id="cd14797">
    <property type="entry name" value="DUF302"/>
    <property type="match status" value="1"/>
</dbReference>
<dbReference type="Gene3D" id="3.30.310.70">
    <property type="entry name" value="TT1751-like domain"/>
    <property type="match status" value="1"/>
</dbReference>